<comment type="caution">
    <text evidence="1">The sequence shown here is derived from an EMBL/GenBank/DDBJ whole genome shotgun (WGS) entry which is preliminary data.</text>
</comment>
<evidence type="ECO:0000313" key="1">
    <source>
        <dbReference type="EMBL" id="HJD98115.1"/>
    </source>
</evidence>
<accession>A0A921AXF8</accession>
<proteinExistence type="predicted"/>
<dbReference type="Proteomes" id="UP000698963">
    <property type="component" value="Unassembled WGS sequence"/>
</dbReference>
<sequence>MPVDFLSFQRVAEESWNRVVLERSGGEEALVSGSRSAPGRKISNAEVRQAFSEALRAHFGADVASALNYKSTSSSSLSSHEIRNVIAQAKAQAREANIARVLCIFSQKCMRTDALKNPGAVSPETLKSILGPMLDKAAPEGGLLSDRSAEQLAGRLIGMTRNAGIRPRGIELLNGHRYHYNVEDKVRAGVLREGSRLGEFEFVRLKQKGVEPGFEAHMAWLPAHTQAMKTPGTDFHARAEAFLECALSGKMLPPEGTKAHGSLREMGEVGNDIRRLAGEFLRSRGIAVSGGNLMKALEGRPDDQKALMAALMNDAGTAAHLEKHIRQNDAYFTDIHYVKMDYAESDKTLVRHKVRLPKRTAKGLLHRAFTAKTRTTANQAALKETLATDLMQAMGIESQKARLVPASYADGSLKLMVEAEHMSKTDASGKKLRFRDFAGNLRDGVLTRPAAEGAGRESDPVVESWGRNKILFLMLADRDAIGSRGDNKGRMGDTFAAIDPGHSLEGFMSFRNVHSDFSFDQPFRKNMRFKNFSMFDDSSYMEKMQGVRQLAKMREDGGDMRVFDSYAAWLGEELKGRKTPAEKEELSGMLRKVEDMRTAFIARRDYILDEVFGERLRFMDANPPVLEALDALEKLTSPTRMTSPSGEVQLRHMQLAGKRQEWHIKDDGQRGYTFSTNGGSGVEKSLRSFLESRMAPMPAMGREKGVLSLHVPASQLTAFLHAMTEKEVTAAKHPAA</sequence>
<dbReference type="AlphaFoldDB" id="A0A921AXF8"/>
<name>A0A921AXF8_9BACT</name>
<dbReference type="EMBL" id="DYZA01000222">
    <property type="protein sequence ID" value="HJD98115.1"/>
    <property type="molecule type" value="Genomic_DNA"/>
</dbReference>
<reference evidence="1" key="1">
    <citation type="journal article" date="2021" name="PeerJ">
        <title>Extensive microbial diversity within the chicken gut microbiome revealed by metagenomics and culture.</title>
        <authorList>
            <person name="Gilroy R."/>
            <person name="Ravi A."/>
            <person name="Getino M."/>
            <person name="Pursley I."/>
            <person name="Horton D.L."/>
            <person name="Alikhan N.F."/>
            <person name="Baker D."/>
            <person name="Gharbi K."/>
            <person name="Hall N."/>
            <person name="Watson M."/>
            <person name="Adriaenssens E.M."/>
            <person name="Foster-Nyarko E."/>
            <person name="Jarju S."/>
            <person name="Secka A."/>
            <person name="Antonio M."/>
            <person name="Oren A."/>
            <person name="Chaudhuri R.R."/>
            <person name="La Ragione R."/>
            <person name="Hildebrand F."/>
            <person name="Pallen M.J."/>
        </authorList>
    </citation>
    <scope>NUCLEOTIDE SEQUENCE</scope>
    <source>
        <strain evidence="1">ChiGjej2B2-19336</strain>
    </source>
</reference>
<organism evidence="1 2">
    <name type="scientific">Mailhella massiliensis</name>
    <dbReference type="NCBI Taxonomy" id="1903261"/>
    <lineage>
        <taxon>Bacteria</taxon>
        <taxon>Pseudomonadati</taxon>
        <taxon>Thermodesulfobacteriota</taxon>
        <taxon>Desulfovibrionia</taxon>
        <taxon>Desulfovibrionales</taxon>
        <taxon>Desulfovibrionaceae</taxon>
        <taxon>Mailhella</taxon>
    </lineage>
</organism>
<reference evidence="1" key="2">
    <citation type="submission" date="2021-09" db="EMBL/GenBank/DDBJ databases">
        <authorList>
            <person name="Gilroy R."/>
        </authorList>
    </citation>
    <scope>NUCLEOTIDE SEQUENCE</scope>
    <source>
        <strain evidence="1">ChiGjej2B2-19336</strain>
    </source>
</reference>
<evidence type="ECO:0000313" key="2">
    <source>
        <dbReference type="Proteomes" id="UP000698963"/>
    </source>
</evidence>
<dbReference type="RefSeq" id="WP_304123577.1">
    <property type="nucleotide sequence ID" value="NZ_DYZA01000222.1"/>
</dbReference>
<gene>
    <name evidence="1" type="ORF">K8W16_10785</name>
</gene>
<protein>
    <submittedName>
        <fullName evidence="1">Uncharacterized protein</fullName>
    </submittedName>
</protein>